<protein>
    <recommendedName>
        <fullName evidence="3">KAT8 regulatory NSL complex subunit 2</fullName>
    </recommendedName>
    <alternativeName>
        <fullName evidence="11">NSL complex protein NSL2</fullName>
    </alternativeName>
    <alternativeName>
        <fullName evidence="10">Non-specific lethal 2 homolog</fullName>
    </alternativeName>
</protein>
<evidence type="ECO:0000256" key="2">
    <source>
        <dbReference type="ARBA" id="ARBA00004173"/>
    </source>
</evidence>
<evidence type="ECO:0000256" key="3">
    <source>
        <dbReference type="ARBA" id="ARBA00015508"/>
    </source>
</evidence>
<feature type="region of interest" description="Disordered" evidence="14">
    <location>
        <begin position="160"/>
        <end position="211"/>
    </location>
</feature>
<comment type="subcellular location">
    <subcellularLocation>
        <location evidence="2">Mitochondrion</location>
    </subcellularLocation>
    <subcellularLocation>
        <location evidence="1">Nucleus</location>
    </subcellularLocation>
</comment>
<evidence type="ECO:0000259" key="15">
    <source>
        <dbReference type="Pfam" id="PF13891"/>
    </source>
</evidence>
<keyword evidence="7" id="KW-0156">Chromatin regulator</keyword>
<feature type="compositionally biased region" description="Basic residues" evidence="14">
    <location>
        <begin position="1"/>
        <end position="14"/>
    </location>
</feature>
<reference evidence="16" key="1">
    <citation type="submission" date="2024-03" db="EMBL/GenBank/DDBJ databases">
        <authorList>
            <consortium name="ELIXIR-Norway"/>
            <consortium name="Elixir Norway"/>
        </authorList>
    </citation>
    <scope>NUCLEOTIDE SEQUENCE</scope>
</reference>
<dbReference type="InterPro" id="IPR026316">
    <property type="entry name" value="NSL2"/>
</dbReference>
<dbReference type="InterPro" id="IPR025927">
    <property type="entry name" value="Znf_KANL2-like"/>
</dbReference>
<dbReference type="Pfam" id="PF13891">
    <property type="entry name" value="zf-C3HC3H_KANSL2"/>
    <property type="match status" value="1"/>
</dbReference>
<evidence type="ECO:0000256" key="11">
    <source>
        <dbReference type="ARBA" id="ARBA00033378"/>
    </source>
</evidence>
<keyword evidence="5" id="KW-0597">Phosphoprotein</keyword>
<dbReference type="PANTHER" id="PTHR13453:SF1">
    <property type="entry name" value="KAT8 REGULATORY NSL COMPLEX SUBUNIT 2"/>
    <property type="match status" value="1"/>
</dbReference>
<keyword evidence="8" id="KW-0496">Mitochondrion</keyword>
<evidence type="ECO:0000313" key="17">
    <source>
        <dbReference type="Proteomes" id="UP001497522"/>
    </source>
</evidence>
<dbReference type="Proteomes" id="UP001497522">
    <property type="component" value="Chromosome 3"/>
</dbReference>
<feature type="domain" description="KANL2-like probable zinc-finger" evidence="15">
    <location>
        <begin position="216"/>
        <end position="284"/>
    </location>
</feature>
<evidence type="ECO:0000256" key="4">
    <source>
        <dbReference type="ARBA" id="ARBA00022499"/>
    </source>
</evidence>
<evidence type="ECO:0000256" key="7">
    <source>
        <dbReference type="ARBA" id="ARBA00022853"/>
    </source>
</evidence>
<evidence type="ECO:0000256" key="10">
    <source>
        <dbReference type="ARBA" id="ARBA00032947"/>
    </source>
</evidence>
<feature type="region of interest" description="Disordered" evidence="14">
    <location>
        <begin position="1"/>
        <end position="25"/>
    </location>
</feature>
<proteinExistence type="predicted"/>
<dbReference type="EMBL" id="OZ023704">
    <property type="protein sequence ID" value="CAK9872818.1"/>
    <property type="molecule type" value="Genomic_DNA"/>
</dbReference>
<evidence type="ECO:0000256" key="14">
    <source>
        <dbReference type="SAM" id="MobiDB-lite"/>
    </source>
</evidence>
<feature type="region of interest" description="Disordered" evidence="14">
    <location>
        <begin position="367"/>
        <end position="387"/>
    </location>
</feature>
<feature type="region of interest" description="Disordered" evidence="14">
    <location>
        <begin position="41"/>
        <end position="90"/>
    </location>
</feature>
<feature type="compositionally biased region" description="Basic and acidic residues" evidence="14">
    <location>
        <begin position="199"/>
        <end position="210"/>
    </location>
</feature>
<evidence type="ECO:0000256" key="1">
    <source>
        <dbReference type="ARBA" id="ARBA00004123"/>
    </source>
</evidence>
<sequence length="387" mass="41678">MGSTTKHKSVKRKPPMCLPSSSMAAVSGVRDVGKKVVIQELESGGGRGGGGGRIAVPAAGGDASGSCSETEPRRCGGSDEGSDYDSESPDHAAFEGKLAAGAKQDEVLQHAEALTIEEVVRRRSRRVRQLMKLYKAQYWGLLEEMRSKYRRFYLRHGKSGWRDDPESGEQQRGGGDDGEAAMYGREREGVSPSGTEGGGMREPHAPERTGSETLRCGAQGCLAKPLPLSIFCYEHILLEPRQRLYRPCSFVVRRSRDMCSGQNGTVTCSKPVLCAVSPPLCGIHYQQAQKQAARSLRKAGLVLPPGLAAKPPPKLHYFIAEYVRIIQSKRCALRAAALRAATSRCASIEDTAEKKSVIAPPGIVVVPKQSTKPGPSGPPKISVLKKD</sequence>
<evidence type="ECO:0000256" key="9">
    <source>
        <dbReference type="ARBA" id="ARBA00023242"/>
    </source>
</evidence>
<evidence type="ECO:0000256" key="12">
    <source>
        <dbReference type="ARBA" id="ARBA00093359"/>
    </source>
</evidence>
<dbReference type="PANTHER" id="PTHR13453">
    <property type="entry name" value="KAT8 REGULATORY NSL COMPLEX SUBUNIT 2"/>
    <property type="match status" value="1"/>
</dbReference>
<evidence type="ECO:0000256" key="5">
    <source>
        <dbReference type="ARBA" id="ARBA00022553"/>
    </source>
</evidence>
<evidence type="ECO:0000256" key="6">
    <source>
        <dbReference type="ARBA" id="ARBA00022843"/>
    </source>
</evidence>
<feature type="compositionally biased region" description="Gly residues" evidence="14">
    <location>
        <begin position="43"/>
        <end position="53"/>
    </location>
</feature>
<keyword evidence="9" id="KW-0539">Nucleus</keyword>
<keyword evidence="17" id="KW-1185">Reference proteome</keyword>
<evidence type="ECO:0000313" key="16">
    <source>
        <dbReference type="EMBL" id="CAK9872818.1"/>
    </source>
</evidence>
<gene>
    <name evidence="16" type="ORF">CSSPJE1EN2_LOCUS15388</name>
</gene>
<comment type="subunit">
    <text evidence="13">Component of the NSL complex at least composed of KAT8/MOF, KANSL1, KANSL2, KANSL3, MCRS1, PHF20, OGT1/OGT, WDR5 and HCFC1.</text>
</comment>
<keyword evidence="4" id="KW-1017">Isopeptide bond</keyword>
<organism evidence="16 17">
    <name type="scientific">Sphagnum jensenii</name>
    <dbReference type="NCBI Taxonomy" id="128206"/>
    <lineage>
        <taxon>Eukaryota</taxon>
        <taxon>Viridiplantae</taxon>
        <taxon>Streptophyta</taxon>
        <taxon>Embryophyta</taxon>
        <taxon>Bryophyta</taxon>
        <taxon>Sphagnophytina</taxon>
        <taxon>Sphagnopsida</taxon>
        <taxon>Sphagnales</taxon>
        <taxon>Sphagnaceae</taxon>
        <taxon>Sphagnum</taxon>
    </lineage>
</organism>
<comment type="function">
    <text evidence="12">Non-catalytic component of the NSL histone acetyltransferase complex, a multiprotein complex that mediates histone H4 acetylation at 'Lys-5'- and 'Lys-8' (H4K5ac and H4K8ac) at transcription start sites and promotes transcription initiation. Required for NSL complex stability and for transcription of intraciliary transport genes in both ciliated and non-ciliated cells by regulating histone H4 acetylation at 'Lys-5'- and 'Lys-12' (H4K5ac and H4K12ac). This is necessary for cilium assembly in ciliated cells and for organization of the microtubule cytoskeleton in non-ciliated cells. Required within the NSL complex to maintain nuclear architecture stability by promoting KAT8-mediated acetylation of lamin LMNA.</text>
</comment>
<keyword evidence="6" id="KW-0832">Ubl conjugation</keyword>
<evidence type="ECO:0000256" key="8">
    <source>
        <dbReference type="ARBA" id="ARBA00023128"/>
    </source>
</evidence>
<evidence type="ECO:0000256" key="13">
    <source>
        <dbReference type="ARBA" id="ARBA00093543"/>
    </source>
</evidence>
<name>A0ABP1BC27_9BRYO</name>
<accession>A0ABP1BC27</accession>